<organism evidence="1 2">
    <name type="scientific">Paraburkholderia ginsengisoli</name>
    <dbReference type="NCBI Taxonomy" id="311231"/>
    <lineage>
        <taxon>Bacteria</taxon>
        <taxon>Pseudomonadati</taxon>
        <taxon>Pseudomonadota</taxon>
        <taxon>Betaproteobacteria</taxon>
        <taxon>Burkholderiales</taxon>
        <taxon>Burkholderiaceae</taxon>
        <taxon>Paraburkholderia</taxon>
    </lineage>
</organism>
<name>A0A7T4TCW6_9BURK</name>
<dbReference type="KEGG" id="pgis:I6I06_28825"/>
<keyword evidence="1" id="KW-0614">Plasmid</keyword>
<keyword evidence="2" id="KW-1185">Reference proteome</keyword>
<reference evidence="1 2" key="1">
    <citation type="submission" date="2020-12" db="EMBL/GenBank/DDBJ databases">
        <title>FDA dAtabase for Regulatory Grade micrObial Sequences (FDA-ARGOS): Supporting development and validation of Infectious Disease Dx tests.</title>
        <authorList>
            <person name="Nelson B."/>
            <person name="Plummer A."/>
            <person name="Tallon L."/>
            <person name="Sadzewicz L."/>
            <person name="Zhao X."/>
            <person name="Boylan J."/>
            <person name="Ott S."/>
            <person name="Bowen H."/>
            <person name="Vavikolanu K."/>
            <person name="Mehta A."/>
            <person name="Aluvathingal J."/>
            <person name="Nadendla S."/>
            <person name="Myers T."/>
            <person name="Yan Y."/>
            <person name="Sichtig H."/>
        </authorList>
    </citation>
    <scope>NUCLEOTIDE SEQUENCE [LARGE SCALE GENOMIC DNA]</scope>
    <source>
        <strain evidence="1 2">FDAARGOS_1049</strain>
        <plasmid evidence="1 2">unnamed</plasmid>
    </source>
</reference>
<proteinExistence type="predicted"/>
<dbReference type="Proteomes" id="UP000595610">
    <property type="component" value="Plasmid unnamed"/>
</dbReference>
<dbReference type="AlphaFoldDB" id="A0A7T4TCW6"/>
<protein>
    <submittedName>
        <fullName evidence="1">Uncharacterized protein</fullName>
    </submittedName>
</protein>
<geneLocation type="plasmid" evidence="1 2">
    <name>unnamed</name>
</geneLocation>
<evidence type="ECO:0000313" key="2">
    <source>
        <dbReference type="Proteomes" id="UP000595610"/>
    </source>
</evidence>
<accession>A0A7T4TCW6</accession>
<gene>
    <name evidence="1" type="ORF">I6I06_28825</name>
</gene>
<dbReference type="RefSeq" id="WP_198488141.1">
    <property type="nucleotide sequence ID" value="NZ_CP066077.1"/>
</dbReference>
<dbReference type="EMBL" id="CP066077">
    <property type="protein sequence ID" value="QQC67983.1"/>
    <property type="molecule type" value="Genomic_DNA"/>
</dbReference>
<evidence type="ECO:0000313" key="1">
    <source>
        <dbReference type="EMBL" id="QQC67983.1"/>
    </source>
</evidence>
<sequence length="254" mass="27747">MSEHSQEFSLEPHVAGGLSFRTGNLYDPPLYLRVMPREGDNSDAPKLEDLAYHAVHRAIRSALWTGRDAMVGSGAVFSNSSIGLVGLAYKEGIARSSAELRLLDERRNVNVPWVSSLDAMQIVQLREEASSALPAFREMLAKQLSVPVREDGSSSNLIVEDLRQQTVEVRNELADVRRSLARFWKGTFGLLSFGLSAYGAATHQVAATIGGLLPVSSLIVSHKAGSERDATKAMRRPGYVLVKAQDILAHDHEV</sequence>